<feature type="region of interest" description="Disordered" evidence="1">
    <location>
        <begin position="1"/>
        <end position="32"/>
    </location>
</feature>
<dbReference type="OrthoDB" id="891726at2759"/>
<feature type="compositionally biased region" description="Polar residues" evidence="1">
    <location>
        <begin position="1"/>
        <end position="13"/>
    </location>
</feature>
<name>C5FHE4_ARTOC</name>
<protein>
    <submittedName>
        <fullName evidence="2">PBSP domain-containing protein</fullName>
    </submittedName>
</protein>
<dbReference type="OMA" id="DAGYQHT"/>
<dbReference type="PANTHER" id="PTHR33321">
    <property type="match status" value="1"/>
</dbReference>
<dbReference type="EMBL" id="DS995702">
    <property type="protein sequence ID" value="EEQ28863.1"/>
    <property type="molecule type" value="Genomic_DNA"/>
</dbReference>
<evidence type="ECO:0000313" key="3">
    <source>
        <dbReference type="Proteomes" id="UP000002035"/>
    </source>
</evidence>
<dbReference type="Pfam" id="PF04450">
    <property type="entry name" value="BSP"/>
    <property type="match status" value="1"/>
</dbReference>
<dbReference type="AlphaFoldDB" id="C5FHE4"/>
<keyword evidence="3" id="KW-1185">Reference proteome</keyword>
<dbReference type="PANTHER" id="PTHR33321:SF12">
    <property type="entry name" value="PLANT BASIC SECRETORY PROTEIN (BSP) FAMILY PROTEIN"/>
    <property type="match status" value="1"/>
</dbReference>
<accession>C5FHE4</accession>
<gene>
    <name evidence="2" type="ORF">MCYG_01682</name>
</gene>
<organism evidence="2 3">
    <name type="scientific">Arthroderma otae (strain ATCC MYA-4605 / CBS 113480)</name>
    <name type="common">Microsporum canis</name>
    <dbReference type="NCBI Taxonomy" id="554155"/>
    <lineage>
        <taxon>Eukaryota</taxon>
        <taxon>Fungi</taxon>
        <taxon>Dikarya</taxon>
        <taxon>Ascomycota</taxon>
        <taxon>Pezizomycotina</taxon>
        <taxon>Eurotiomycetes</taxon>
        <taxon>Eurotiomycetidae</taxon>
        <taxon>Onygenales</taxon>
        <taxon>Arthrodermataceae</taxon>
        <taxon>Microsporum</taxon>
    </lineage>
</organism>
<dbReference type="eggNOG" id="ENOG502QURC">
    <property type="taxonomic scope" value="Eukaryota"/>
</dbReference>
<dbReference type="STRING" id="554155.C5FHE4"/>
<proteinExistence type="predicted"/>
<dbReference type="RefSeq" id="XP_002848748.1">
    <property type="nucleotide sequence ID" value="XM_002848702.1"/>
</dbReference>
<dbReference type="InterPro" id="IPR007541">
    <property type="entry name" value="Uncharacterised_BSP"/>
</dbReference>
<dbReference type="VEuPathDB" id="FungiDB:MCYG_01682"/>
<evidence type="ECO:0000313" key="2">
    <source>
        <dbReference type="EMBL" id="EEQ28863.1"/>
    </source>
</evidence>
<dbReference type="Proteomes" id="UP000002035">
    <property type="component" value="Unassembled WGS sequence"/>
</dbReference>
<reference evidence="3" key="1">
    <citation type="journal article" date="2012" name="MBio">
        <title>Comparative genome analysis of Trichophyton rubrum and related dermatophytes reveals candidate genes involved in infection.</title>
        <authorList>
            <person name="Martinez D.A."/>
            <person name="Oliver B.G."/>
            <person name="Graeser Y."/>
            <person name="Goldberg J.M."/>
            <person name="Li W."/>
            <person name="Martinez-Rossi N.M."/>
            <person name="Monod M."/>
            <person name="Shelest E."/>
            <person name="Barton R.C."/>
            <person name="Birch E."/>
            <person name="Brakhage A.A."/>
            <person name="Chen Z."/>
            <person name="Gurr S.J."/>
            <person name="Heiman D."/>
            <person name="Heitman J."/>
            <person name="Kosti I."/>
            <person name="Rossi A."/>
            <person name="Saif S."/>
            <person name="Samalova M."/>
            <person name="Saunders C.W."/>
            <person name="Shea T."/>
            <person name="Summerbell R.C."/>
            <person name="Xu J."/>
            <person name="Young S."/>
            <person name="Zeng Q."/>
            <person name="Birren B.W."/>
            <person name="Cuomo C.A."/>
            <person name="White T.C."/>
        </authorList>
    </citation>
    <scope>NUCLEOTIDE SEQUENCE [LARGE SCALE GENOMIC DNA]</scope>
    <source>
        <strain evidence="3">ATCC MYA-4605 / CBS 113480</strain>
    </source>
</reference>
<dbReference type="HOGENOM" id="CLU_062644_0_1_1"/>
<evidence type="ECO:0000256" key="1">
    <source>
        <dbReference type="SAM" id="MobiDB-lite"/>
    </source>
</evidence>
<sequence length="304" mass="32881">MSDSSSVRPTPASSLLPPGAGVEADEKEVSDNALQWGKEGCGHPLSASAAPAVPKPTLRLHFEDLGNQASSTFIKAVPDPYAVMQRAIGEIVKYIYTSPSNSAASGGRIQFNPSLPPTTSVSFILHDFQGVAYTIGVSSDNNKKEIHISLSYIAHTAGLKDTTAEIAGVIQHELVHCYQHTSPPGNSAPRPPSGLIEGIADFVRLKAGLGAAHWKRPASVNDLPKSWDAGYQSTAFFLEWIEDVKIGTGAVGLINDRLLRQGYRGVNGETFWNGLFGQDIFDLWIDYAEETTEIELLWTYKTQI</sequence>
<dbReference type="GeneID" id="9227726"/>